<evidence type="ECO:0000313" key="2">
    <source>
        <dbReference type="Proteomes" id="UP000548978"/>
    </source>
</evidence>
<organism evidence="1 2">
    <name type="scientific">Brevundimonas halotolerans</name>
    <dbReference type="NCBI Taxonomy" id="69670"/>
    <lineage>
        <taxon>Bacteria</taxon>
        <taxon>Pseudomonadati</taxon>
        <taxon>Pseudomonadota</taxon>
        <taxon>Alphaproteobacteria</taxon>
        <taxon>Caulobacterales</taxon>
        <taxon>Caulobacteraceae</taxon>
        <taxon>Brevundimonas</taxon>
    </lineage>
</organism>
<gene>
    <name evidence="1" type="ORF">FHS65_000900</name>
</gene>
<reference evidence="1 2" key="1">
    <citation type="submission" date="2020-08" db="EMBL/GenBank/DDBJ databases">
        <title>Genomic Encyclopedia of Type Strains, Phase IV (KMG-IV): sequencing the most valuable type-strain genomes for metagenomic binning, comparative biology and taxonomic classification.</title>
        <authorList>
            <person name="Goeker M."/>
        </authorList>
    </citation>
    <scope>NUCLEOTIDE SEQUENCE [LARGE SCALE GENOMIC DNA]</scope>
    <source>
        <strain evidence="1 2">DSM 24448</strain>
    </source>
</reference>
<keyword evidence="2" id="KW-1185">Reference proteome</keyword>
<sequence>MILSSLIALSLASVGAPSQDPAIEPLDLDDSIACAGIFFAHSRQPEIAALDGVQIYEDMTVVFLDRAEALGGRVGLTRENVIERAAGISDQLTRILALQETPEARESMLEDWFEVEQLCVAGGQVPIPDA</sequence>
<evidence type="ECO:0000313" key="1">
    <source>
        <dbReference type="EMBL" id="MBB5660160.1"/>
    </source>
</evidence>
<dbReference type="EMBL" id="JACIJB010000002">
    <property type="protein sequence ID" value="MBB5660160.1"/>
    <property type="molecule type" value="Genomic_DNA"/>
</dbReference>
<dbReference type="RefSeq" id="WP_123287622.1">
    <property type="nucleotide sequence ID" value="NZ_JACIJB010000002.1"/>
</dbReference>
<accession>A0A7W9E7X9</accession>
<proteinExistence type="predicted"/>
<name>A0A7W9E7X9_9CAUL</name>
<protein>
    <submittedName>
        <fullName evidence="1">Uncharacterized protein</fullName>
    </submittedName>
</protein>
<dbReference type="AlphaFoldDB" id="A0A7W9E7X9"/>
<dbReference type="Proteomes" id="UP000548978">
    <property type="component" value="Unassembled WGS sequence"/>
</dbReference>
<comment type="caution">
    <text evidence="1">The sequence shown here is derived from an EMBL/GenBank/DDBJ whole genome shotgun (WGS) entry which is preliminary data.</text>
</comment>